<keyword evidence="4" id="KW-1185">Reference proteome</keyword>
<dbReference type="AlphaFoldDB" id="A0A8J3TFI7"/>
<name>A0A8J3TFI7_9ACTN</name>
<evidence type="ECO:0000313" key="4">
    <source>
        <dbReference type="Proteomes" id="UP000599074"/>
    </source>
</evidence>
<organism evidence="3 4">
    <name type="scientific">Planosporangium mesophilum</name>
    <dbReference type="NCBI Taxonomy" id="689768"/>
    <lineage>
        <taxon>Bacteria</taxon>
        <taxon>Bacillati</taxon>
        <taxon>Actinomycetota</taxon>
        <taxon>Actinomycetes</taxon>
        <taxon>Micromonosporales</taxon>
        <taxon>Micromonosporaceae</taxon>
        <taxon>Planosporangium</taxon>
    </lineage>
</organism>
<feature type="transmembrane region" description="Helical" evidence="2">
    <location>
        <begin position="81"/>
        <end position="102"/>
    </location>
</feature>
<reference evidence="3" key="1">
    <citation type="submission" date="2021-01" db="EMBL/GenBank/DDBJ databases">
        <title>Whole genome shotgun sequence of Planosporangium mesophilum NBRC 109066.</title>
        <authorList>
            <person name="Komaki H."/>
            <person name="Tamura T."/>
        </authorList>
    </citation>
    <scope>NUCLEOTIDE SEQUENCE</scope>
    <source>
        <strain evidence="3">NBRC 109066</strain>
    </source>
</reference>
<keyword evidence="2" id="KW-0812">Transmembrane</keyword>
<keyword evidence="2" id="KW-1133">Transmembrane helix</keyword>
<feature type="transmembrane region" description="Helical" evidence="2">
    <location>
        <begin position="108"/>
        <end position="129"/>
    </location>
</feature>
<feature type="transmembrane region" description="Helical" evidence="2">
    <location>
        <begin position="12"/>
        <end position="31"/>
    </location>
</feature>
<feature type="region of interest" description="Disordered" evidence="1">
    <location>
        <begin position="244"/>
        <end position="266"/>
    </location>
</feature>
<evidence type="ECO:0008006" key="5">
    <source>
        <dbReference type="Google" id="ProtNLM"/>
    </source>
</evidence>
<dbReference type="Proteomes" id="UP000599074">
    <property type="component" value="Unassembled WGS sequence"/>
</dbReference>
<dbReference type="RefSeq" id="WP_308441111.1">
    <property type="nucleotide sequence ID" value="NZ_BOON01000050.1"/>
</dbReference>
<evidence type="ECO:0000256" key="2">
    <source>
        <dbReference type="SAM" id="Phobius"/>
    </source>
</evidence>
<dbReference type="EMBL" id="BOON01000050">
    <property type="protein sequence ID" value="GII25344.1"/>
    <property type="molecule type" value="Genomic_DNA"/>
</dbReference>
<comment type="caution">
    <text evidence="3">The sequence shown here is derived from an EMBL/GenBank/DDBJ whole genome shotgun (WGS) entry which is preliminary data.</text>
</comment>
<feature type="region of interest" description="Disordered" evidence="1">
    <location>
        <begin position="132"/>
        <end position="160"/>
    </location>
</feature>
<accession>A0A8J3TFI7</accession>
<proteinExistence type="predicted"/>
<feature type="compositionally biased region" description="Low complexity" evidence="1">
    <location>
        <begin position="132"/>
        <end position="147"/>
    </location>
</feature>
<protein>
    <recommendedName>
        <fullName evidence="5">DUF2637 domain-containing protein</fullName>
    </recommendedName>
</protein>
<keyword evidence="2" id="KW-0472">Membrane</keyword>
<evidence type="ECO:0000313" key="3">
    <source>
        <dbReference type="EMBL" id="GII25344.1"/>
    </source>
</evidence>
<gene>
    <name evidence="3" type="ORF">Pme01_49410</name>
</gene>
<evidence type="ECO:0000256" key="1">
    <source>
        <dbReference type="SAM" id="MobiDB-lite"/>
    </source>
</evidence>
<sequence>MTTTGRPAGDRAEGVVQVVILLAVAGMAGAASFTHVHDWTMHNSPAHTGDWFGWANAMVSELIPLAAGLEVRRRRRKHLPVGAYPIALILGAVALSLAGQFAEAKPGPSGWLISAVPALGFLALVKLVLSRPTSSPDSVPTVPASASVRDERTDTGPVPDRQAVAVPAPAPLVPVSVPTVPVSVPTVPDGYPAPPLDPALIAAARTAAADHERGHGRVITRDALRAALKVSNATASDLLRTLRTEPATPPAVPANGVRPDLAKVPE</sequence>